<accession>A0A2K3N2Z9</accession>
<protein>
    <submittedName>
        <fullName evidence="1">Uncharacterized protein</fullName>
    </submittedName>
</protein>
<comment type="caution">
    <text evidence="1">The sequence shown here is derived from an EMBL/GenBank/DDBJ whole genome shotgun (WGS) entry which is preliminary data.</text>
</comment>
<dbReference type="EMBL" id="ASHM01015543">
    <property type="protein sequence ID" value="PNX97431.1"/>
    <property type="molecule type" value="Genomic_DNA"/>
</dbReference>
<evidence type="ECO:0000313" key="2">
    <source>
        <dbReference type="Proteomes" id="UP000236291"/>
    </source>
</evidence>
<dbReference type="Proteomes" id="UP000236291">
    <property type="component" value="Unassembled WGS sequence"/>
</dbReference>
<reference evidence="1 2" key="2">
    <citation type="journal article" date="2017" name="Front. Plant Sci.">
        <title>Gene Classification and Mining of Molecular Markers Useful in Red Clover (Trifolium pratense) Breeding.</title>
        <authorList>
            <person name="Istvanek J."/>
            <person name="Dluhosova J."/>
            <person name="Dluhos P."/>
            <person name="Patkova L."/>
            <person name="Nedelnik J."/>
            <person name="Repkova J."/>
        </authorList>
    </citation>
    <scope>NUCLEOTIDE SEQUENCE [LARGE SCALE GENOMIC DNA]</scope>
    <source>
        <strain evidence="2">cv. Tatra</strain>
        <tissue evidence="1">Young leaves</tissue>
    </source>
</reference>
<organism evidence="1 2">
    <name type="scientific">Trifolium pratense</name>
    <name type="common">Red clover</name>
    <dbReference type="NCBI Taxonomy" id="57577"/>
    <lineage>
        <taxon>Eukaryota</taxon>
        <taxon>Viridiplantae</taxon>
        <taxon>Streptophyta</taxon>
        <taxon>Embryophyta</taxon>
        <taxon>Tracheophyta</taxon>
        <taxon>Spermatophyta</taxon>
        <taxon>Magnoliopsida</taxon>
        <taxon>eudicotyledons</taxon>
        <taxon>Gunneridae</taxon>
        <taxon>Pentapetalae</taxon>
        <taxon>rosids</taxon>
        <taxon>fabids</taxon>
        <taxon>Fabales</taxon>
        <taxon>Fabaceae</taxon>
        <taxon>Papilionoideae</taxon>
        <taxon>50 kb inversion clade</taxon>
        <taxon>NPAAA clade</taxon>
        <taxon>Hologalegina</taxon>
        <taxon>IRL clade</taxon>
        <taxon>Trifolieae</taxon>
        <taxon>Trifolium</taxon>
    </lineage>
</organism>
<feature type="non-terminal residue" evidence="1">
    <location>
        <position position="25"/>
    </location>
</feature>
<proteinExistence type="predicted"/>
<evidence type="ECO:0000313" key="1">
    <source>
        <dbReference type="EMBL" id="PNX97431.1"/>
    </source>
</evidence>
<reference evidence="1 2" key="1">
    <citation type="journal article" date="2014" name="Am. J. Bot.">
        <title>Genome assembly and annotation for red clover (Trifolium pratense; Fabaceae).</title>
        <authorList>
            <person name="Istvanek J."/>
            <person name="Jaros M."/>
            <person name="Krenek A."/>
            <person name="Repkova J."/>
        </authorList>
    </citation>
    <scope>NUCLEOTIDE SEQUENCE [LARGE SCALE GENOMIC DNA]</scope>
    <source>
        <strain evidence="2">cv. Tatra</strain>
        <tissue evidence="1">Young leaves</tissue>
    </source>
</reference>
<dbReference type="AlphaFoldDB" id="A0A2K3N2Z9"/>
<name>A0A2K3N2Z9_TRIPR</name>
<gene>
    <name evidence="1" type="ORF">L195_g020660</name>
</gene>
<sequence>MSFMREYIDIPIFLLIEVVFESTLP</sequence>